<dbReference type="Pfam" id="PF01512">
    <property type="entry name" value="Complex1_51K"/>
    <property type="match status" value="1"/>
</dbReference>
<dbReference type="PROSITE" id="PS00198">
    <property type="entry name" value="4FE4S_FER_1"/>
    <property type="match status" value="1"/>
</dbReference>
<name>A0A9D1QBW8_9BACT</name>
<keyword evidence="1 8" id="KW-0813">Transport</keyword>
<comment type="subcellular location">
    <subcellularLocation>
        <location evidence="8">Cell membrane</location>
        <topology evidence="8">Peripheral membrane protein</topology>
    </subcellularLocation>
</comment>
<dbReference type="InterPro" id="IPR037225">
    <property type="entry name" value="Nuo51_FMN-bd_sf"/>
</dbReference>
<evidence type="ECO:0000313" key="10">
    <source>
        <dbReference type="EMBL" id="HIW09906.1"/>
    </source>
</evidence>
<keyword evidence="3 8" id="KW-0479">Metal-binding</keyword>
<feature type="binding site" evidence="8">
    <location>
        <position position="410"/>
    </location>
    <ligand>
        <name>[4Fe-4S] cluster</name>
        <dbReference type="ChEBI" id="CHEBI:49883"/>
        <label>2</label>
    </ligand>
</feature>
<dbReference type="Pfam" id="PF13375">
    <property type="entry name" value="RnfC_N"/>
    <property type="match status" value="1"/>
</dbReference>
<feature type="binding site" evidence="8">
    <location>
        <position position="416"/>
    </location>
    <ligand>
        <name>[4Fe-4S] cluster</name>
        <dbReference type="ChEBI" id="CHEBI:49883"/>
        <label>2</label>
    </ligand>
</feature>
<keyword evidence="7 8" id="KW-0411">Iron-sulfur</keyword>
<dbReference type="GO" id="GO:0005886">
    <property type="term" value="C:plasma membrane"/>
    <property type="evidence" value="ECO:0007669"/>
    <property type="project" value="UniProtKB-SubCell"/>
</dbReference>
<dbReference type="GO" id="GO:0009055">
    <property type="term" value="F:electron transfer activity"/>
    <property type="evidence" value="ECO:0007669"/>
    <property type="project" value="InterPro"/>
</dbReference>
<dbReference type="EMBL" id="DXHL01000002">
    <property type="protein sequence ID" value="HIW09906.1"/>
    <property type="molecule type" value="Genomic_DNA"/>
</dbReference>
<dbReference type="GO" id="GO:0046872">
    <property type="term" value="F:metal ion binding"/>
    <property type="evidence" value="ECO:0007669"/>
    <property type="project" value="UniProtKB-KW"/>
</dbReference>
<dbReference type="InterPro" id="IPR019554">
    <property type="entry name" value="Soluble_ligand-bd"/>
</dbReference>
<evidence type="ECO:0000256" key="5">
    <source>
        <dbReference type="ARBA" id="ARBA00022982"/>
    </source>
</evidence>
<keyword evidence="8" id="KW-1003">Cell membrane</keyword>
<feature type="domain" description="4Fe-4S ferredoxin-type" evidence="9">
    <location>
        <begin position="361"/>
        <end position="384"/>
    </location>
</feature>
<evidence type="ECO:0000313" key="11">
    <source>
        <dbReference type="Proteomes" id="UP000823926"/>
    </source>
</evidence>
<feature type="binding site" evidence="8">
    <location>
        <position position="420"/>
    </location>
    <ligand>
        <name>[4Fe-4S] cluster</name>
        <dbReference type="ChEBI" id="CHEBI:49883"/>
        <label>1</label>
    </ligand>
</feature>
<reference evidence="10" key="1">
    <citation type="journal article" date="2021" name="PeerJ">
        <title>Extensive microbial diversity within the chicken gut microbiome revealed by metagenomics and culture.</title>
        <authorList>
            <person name="Gilroy R."/>
            <person name="Ravi A."/>
            <person name="Getino M."/>
            <person name="Pursley I."/>
            <person name="Horton D.L."/>
            <person name="Alikhan N.F."/>
            <person name="Baker D."/>
            <person name="Gharbi K."/>
            <person name="Hall N."/>
            <person name="Watson M."/>
            <person name="Adriaenssens E.M."/>
            <person name="Foster-Nyarko E."/>
            <person name="Jarju S."/>
            <person name="Secka A."/>
            <person name="Antonio M."/>
            <person name="Oren A."/>
            <person name="Chaudhuri R.R."/>
            <person name="La Ragione R."/>
            <person name="Hildebrand F."/>
            <person name="Pallen M.J."/>
        </authorList>
    </citation>
    <scope>NUCLEOTIDE SEQUENCE</scope>
    <source>
        <strain evidence="10">ChiBcec15-1070</strain>
    </source>
</reference>
<dbReference type="InterPro" id="IPR017900">
    <property type="entry name" value="4Fe4S_Fe_S_CS"/>
</dbReference>
<comment type="caution">
    <text evidence="10">The sequence shown here is derived from an EMBL/GenBank/DDBJ whole genome shotgun (WGS) entry which is preliminary data.</text>
</comment>
<dbReference type="PANTHER" id="PTHR43034:SF2">
    <property type="entry name" value="ION-TRANSLOCATING OXIDOREDUCTASE COMPLEX SUBUNIT C"/>
    <property type="match status" value="1"/>
</dbReference>
<dbReference type="SUPFAM" id="SSF46548">
    <property type="entry name" value="alpha-helical ferredoxin"/>
    <property type="match status" value="1"/>
</dbReference>
<evidence type="ECO:0000256" key="1">
    <source>
        <dbReference type="ARBA" id="ARBA00022448"/>
    </source>
</evidence>
<evidence type="ECO:0000256" key="4">
    <source>
        <dbReference type="ARBA" id="ARBA00022737"/>
    </source>
</evidence>
<dbReference type="AlphaFoldDB" id="A0A9D1QBW8"/>
<dbReference type="EC" id="7.-.-.-" evidence="8"/>
<evidence type="ECO:0000256" key="8">
    <source>
        <dbReference type="HAMAP-Rule" id="MF_00461"/>
    </source>
</evidence>
<comment type="function">
    <text evidence="8">Part of a membrane-bound complex that couples electron transfer with translocation of ions across the membrane.</text>
</comment>
<dbReference type="PROSITE" id="PS51379">
    <property type="entry name" value="4FE4S_FER_2"/>
    <property type="match status" value="2"/>
</dbReference>
<comment type="similarity">
    <text evidence="8">Belongs to the 4Fe4S bacterial-type ferredoxin family. RnfC subfamily.</text>
</comment>
<dbReference type="GO" id="GO:0022900">
    <property type="term" value="P:electron transport chain"/>
    <property type="evidence" value="ECO:0007669"/>
    <property type="project" value="UniProtKB-UniRule"/>
</dbReference>
<dbReference type="GO" id="GO:0051539">
    <property type="term" value="F:4 iron, 4 sulfur cluster binding"/>
    <property type="evidence" value="ECO:0007669"/>
    <property type="project" value="UniProtKB-KW"/>
</dbReference>
<feature type="domain" description="4Fe-4S ferredoxin-type" evidence="9">
    <location>
        <begin position="400"/>
        <end position="430"/>
    </location>
</feature>
<keyword evidence="8" id="KW-1278">Translocase</keyword>
<dbReference type="Gene3D" id="3.30.70.20">
    <property type="match status" value="1"/>
</dbReference>
<feature type="binding site" evidence="8">
    <location>
        <position position="377"/>
    </location>
    <ligand>
        <name>[4Fe-4S] cluster</name>
        <dbReference type="ChEBI" id="CHEBI:49883"/>
        <label>1</label>
    </ligand>
</feature>
<dbReference type="HAMAP" id="MF_00461">
    <property type="entry name" value="RsxC_RnfC"/>
    <property type="match status" value="1"/>
</dbReference>
<dbReference type="Pfam" id="PF10531">
    <property type="entry name" value="SLBB"/>
    <property type="match status" value="1"/>
</dbReference>
<evidence type="ECO:0000256" key="7">
    <source>
        <dbReference type="ARBA" id="ARBA00023014"/>
    </source>
</evidence>
<sequence length="447" mass="48014">MLKSFRLGGVHPHDYKISKDAAIRTLEVPQTVTILLGQHIGAPATATVQKGDKVLVGDVIGTATGFVSANIHSSVSGTVTAVESVLDGANMRKPAVTIAVEGDEWNPAIDRTDTLVRECTLEPKAIIEKIAAAGIVGLGGATFPTQVKLSIPPGKKAEMLIINGVECEPYLTADYRLMMEHADEVLVGCEILMRAIGVEQCYIGIENNKPDAIRHLNDALQKGKYHTGIHVVPLKMRYPQGGEKQLIAAIAKREVPSGKLPIDVGAVVQNVGTTYAVYQAVQKNRPIVDRIVTVTGKQLATPSNLLVRIGTPISTLIEACGGLPEDTGKVINGGPMMGRAMANIDAPVTKGTSGVLMMSRKESLRKPEMPCIQCAKCVDACPMGLEPFLISKLSRLQLFDRLETERITDCIECGCCAFTCPSSLPLLDYIRIGKAETMKIIRARQTK</sequence>
<dbReference type="InterPro" id="IPR026902">
    <property type="entry name" value="RnfC_N"/>
</dbReference>
<dbReference type="Gene3D" id="3.40.50.11540">
    <property type="entry name" value="NADH-ubiquinone oxidoreductase 51kDa subunit"/>
    <property type="match status" value="1"/>
</dbReference>
<dbReference type="InterPro" id="IPR017896">
    <property type="entry name" value="4Fe4S_Fe-S-bd"/>
</dbReference>
<accession>A0A9D1QBW8</accession>
<dbReference type="Proteomes" id="UP000823926">
    <property type="component" value="Unassembled WGS sequence"/>
</dbReference>
<evidence type="ECO:0000256" key="6">
    <source>
        <dbReference type="ARBA" id="ARBA00023004"/>
    </source>
</evidence>
<protein>
    <recommendedName>
        <fullName evidence="8">Ion-translocating oxidoreductase complex subunit C</fullName>
        <ecNumber evidence="8">7.-.-.-</ecNumber>
    </recommendedName>
    <alternativeName>
        <fullName evidence="8">Rnf electron transport complex subunit C</fullName>
    </alternativeName>
</protein>
<dbReference type="PANTHER" id="PTHR43034">
    <property type="entry name" value="ION-TRANSLOCATING OXIDOREDUCTASE COMPLEX SUBUNIT C"/>
    <property type="match status" value="1"/>
</dbReference>
<feature type="binding site" evidence="8">
    <location>
        <position position="371"/>
    </location>
    <ligand>
        <name>[4Fe-4S] cluster</name>
        <dbReference type="ChEBI" id="CHEBI:49883"/>
        <label>1</label>
    </ligand>
</feature>
<organism evidence="10 11">
    <name type="scientific">Candidatus Rikenella faecigallinarum</name>
    <dbReference type="NCBI Taxonomy" id="2838745"/>
    <lineage>
        <taxon>Bacteria</taxon>
        <taxon>Pseudomonadati</taxon>
        <taxon>Bacteroidota</taxon>
        <taxon>Bacteroidia</taxon>
        <taxon>Bacteroidales</taxon>
        <taxon>Rikenellaceae</taxon>
        <taxon>Rikenella</taxon>
    </lineage>
</organism>
<comment type="subunit">
    <text evidence="8">The complex is composed of six subunits: RnfA, RnfB, RnfC, RnfD, RnfE and RnfG.</text>
</comment>
<evidence type="ECO:0000256" key="3">
    <source>
        <dbReference type="ARBA" id="ARBA00022723"/>
    </source>
</evidence>
<keyword evidence="5 8" id="KW-0249">Electron transport</keyword>
<feature type="binding site" evidence="8">
    <location>
        <position position="381"/>
    </location>
    <ligand>
        <name>[4Fe-4S] cluster</name>
        <dbReference type="ChEBI" id="CHEBI:49883"/>
        <label>2</label>
    </ligand>
</feature>
<keyword evidence="4 8" id="KW-0677">Repeat</keyword>
<evidence type="ECO:0000259" key="9">
    <source>
        <dbReference type="PROSITE" id="PS51379"/>
    </source>
</evidence>
<feature type="binding site" evidence="8">
    <location>
        <position position="374"/>
    </location>
    <ligand>
        <name>[4Fe-4S] cluster</name>
        <dbReference type="ChEBI" id="CHEBI:49883"/>
        <label>1</label>
    </ligand>
</feature>
<keyword evidence="8" id="KW-0472">Membrane</keyword>
<feature type="binding site" evidence="8">
    <location>
        <position position="413"/>
    </location>
    <ligand>
        <name>[4Fe-4S] cluster</name>
        <dbReference type="ChEBI" id="CHEBI:49883"/>
        <label>2</label>
    </ligand>
</feature>
<dbReference type="NCBIfam" id="TIGR01945">
    <property type="entry name" value="rnfC"/>
    <property type="match status" value="1"/>
</dbReference>
<comment type="cofactor">
    <cofactor evidence="8">
        <name>[4Fe-4S] cluster</name>
        <dbReference type="ChEBI" id="CHEBI:49883"/>
    </cofactor>
    <text evidence="8">Binds 2 [4Fe-4S] clusters per subunit.</text>
</comment>
<dbReference type="InterPro" id="IPR011538">
    <property type="entry name" value="Nuo51_FMN-bd"/>
</dbReference>
<evidence type="ECO:0000256" key="2">
    <source>
        <dbReference type="ARBA" id="ARBA00022485"/>
    </source>
</evidence>
<keyword evidence="6 8" id="KW-0408">Iron</keyword>
<dbReference type="SUPFAM" id="SSF142019">
    <property type="entry name" value="Nqo1 FMN-binding domain-like"/>
    <property type="match status" value="1"/>
</dbReference>
<gene>
    <name evidence="10" type="primary">rsxC</name>
    <name evidence="8" type="synonym">rnfC</name>
    <name evidence="10" type="ORF">H9888_00245</name>
</gene>
<keyword evidence="2 8" id="KW-0004">4Fe-4S</keyword>
<reference evidence="10" key="2">
    <citation type="submission" date="2021-04" db="EMBL/GenBank/DDBJ databases">
        <authorList>
            <person name="Gilroy R."/>
        </authorList>
    </citation>
    <scope>NUCLEOTIDE SEQUENCE</scope>
    <source>
        <strain evidence="10">ChiBcec15-1070</strain>
    </source>
</reference>
<dbReference type="InterPro" id="IPR010208">
    <property type="entry name" value="Ion_transpt_RnfC/RsxC"/>
</dbReference>
<proteinExistence type="inferred from homology"/>
<dbReference type="NCBIfam" id="NF003454">
    <property type="entry name" value="PRK05035.1"/>
    <property type="match status" value="1"/>
</dbReference>